<dbReference type="AlphaFoldDB" id="A0A7R6PTM6"/>
<sequence>MGLLSETNKRNIEKVDIYFVFSGGFVNKKPGKSTKERIEFLKMLLKKFPETPFVFLDYNRGKKIANNFFQNKKSNTVLSNYRYNENLGGTENNIRELISILKNHPEFKKIGIITSEYHEKRVRIILTYYLNKEKLSNIKVYFFHNKQQEIYSCSFLRYLRLILHEIGGIIYFKLYYFIN</sequence>
<proteinExistence type="predicted"/>
<keyword evidence="2" id="KW-1185">Reference proteome</keyword>
<evidence type="ECO:0000313" key="2">
    <source>
        <dbReference type="Proteomes" id="UP000595564"/>
    </source>
</evidence>
<evidence type="ECO:0008006" key="3">
    <source>
        <dbReference type="Google" id="ProtNLM"/>
    </source>
</evidence>
<accession>A0A7R6PTM6</accession>
<gene>
    <name evidence="1" type="ORF">TTHT_0884</name>
</gene>
<dbReference type="KEGG" id="thyd:TTHT_0884"/>
<dbReference type="EMBL" id="AP017470">
    <property type="protein sequence ID" value="BBB32442.1"/>
    <property type="molecule type" value="Genomic_DNA"/>
</dbReference>
<protein>
    <recommendedName>
        <fullName evidence="3">DUF218 domain-containing protein</fullName>
    </recommendedName>
</protein>
<evidence type="ECO:0000313" key="1">
    <source>
        <dbReference type="EMBL" id="BBB32442.1"/>
    </source>
</evidence>
<name>A0A7R6PTM6_9BACT</name>
<organism evidence="1 2">
    <name type="scientific">Thermotomaculum hydrothermale</name>
    <dbReference type="NCBI Taxonomy" id="981385"/>
    <lineage>
        <taxon>Bacteria</taxon>
        <taxon>Pseudomonadati</taxon>
        <taxon>Acidobacteriota</taxon>
        <taxon>Holophagae</taxon>
        <taxon>Thermotomaculales</taxon>
        <taxon>Thermotomaculaceae</taxon>
        <taxon>Thermotomaculum</taxon>
    </lineage>
</organism>
<dbReference type="Proteomes" id="UP000595564">
    <property type="component" value="Chromosome"/>
</dbReference>
<reference evidence="1 2" key="1">
    <citation type="journal article" date="2012" name="Extremophiles">
        <title>Thermotomaculum hydrothermale gen. nov., sp. nov., a novel heterotrophic thermophile within the phylum Acidobacteria from a deep-sea hydrothermal vent chimney in the Southern Okinawa Trough.</title>
        <authorList>
            <person name="Izumi H."/>
            <person name="Nunoura T."/>
            <person name="Miyazaki M."/>
            <person name="Mino S."/>
            <person name="Toki T."/>
            <person name="Takai K."/>
            <person name="Sako Y."/>
            <person name="Sawabe T."/>
            <person name="Nakagawa S."/>
        </authorList>
    </citation>
    <scope>NUCLEOTIDE SEQUENCE [LARGE SCALE GENOMIC DNA]</scope>
    <source>
        <strain evidence="1 2">AC55</strain>
    </source>
</reference>